<comment type="caution">
    <text evidence="1">The sequence shown here is derived from an EMBL/GenBank/DDBJ whole genome shotgun (WGS) entry which is preliminary data.</text>
</comment>
<keyword evidence="2" id="KW-1185">Reference proteome</keyword>
<accession>V4PBZ4</accession>
<evidence type="ECO:0000313" key="2">
    <source>
        <dbReference type="Proteomes" id="UP000017837"/>
    </source>
</evidence>
<proteinExistence type="predicted"/>
<protein>
    <submittedName>
        <fullName evidence="1">Uncharacterized protein</fullName>
    </submittedName>
</protein>
<reference evidence="1 2" key="1">
    <citation type="journal article" date="2014" name="Nature">
        <title>Sequential evolution of bacterial morphology by co-option of a developmental regulator.</title>
        <authorList>
            <person name="Jiang C."/>
            <person name="Brown P.J."/>
            <person name="Ducret A."/>
            <person name="Brun Y.V."/>
        </authorList>
    </citation>
    <scope>NUCLEOTIDE SEQUENCE [LARGE SCALE GENOMIC DNA]</scope>
    <source>
        <strain evidence="1 2">DSM 16100</strain>
    </source>
</reference>
<dbReference type="EMBL" id="AWGB01000073">
    <property type="protein sequence ID" value="ESQ82810.1"/>
    <property type="molecule type" value="Genomic_DNA"/>
</dbReference>
<dbReference type="Proteomes" id="UP000017837">
    <property type="component" value="Unassembled WGS sequence"/>
</dbReference>
<name>V4PBZ4_9CAUL</name>
<dbReference type="PATRIC" id="fig|1121022.4.peg.4236"/>
<gene>
    <name evidence="1" type="ORF">ABENE_20685</name>
</gene>
<dbReference type="AlphaFoldDB" id="V4PBZ4"/>
<organism evidence="1 2">
    <name type="scientific">Asticcacaulis benevestitus DSM 16100 = ATCC BAA-896</name>
    <dbReference type="NCBI Taxonomy" id="1121022"/>
    <lineage>
        <taxon>Bacteria</taxon>
        <taxon>Pseudomonadati</taxon>
        <taxon>Pseudomonadota</taxon>
        <taxon>Alphaproteobacteria</taxon>
        <taxon>Caulobacterales</taxon>
        <taxon>Caulobacteraceae</taxon>
        <taxon>Asticcacaulis</taxon>
    </lineage>
</organism>
<sequence length="99" mass="11200">MVGVFIQKFETLNVKYVLMGMHSDPLSFPIFLPDFGSIAGIGIDVTQGVGQVRTVYGKRFIVSEVNFEFYSSAGLDEYVEMLKDWGYFGQMVNRPNFVI</sequence>
<evidence type="ECO:0000313" key="1">
    <source>
        <dbReference type="EMBL" id="ESQ82810.1"/>
    </source>
</evidence>